<dbReference type="InterPro" id="IPR011032">
    <property type="entry name" value="GroES-like_sf"/>
</dbReference>
<gene>
    <name evidence="2" type="ORF">ABVK25_011433</name>
</gene>
<comment type="caution">
    <text evidence="2">The sequence shown here is derived from an EMBL/GenBank/DDBJ whole genome shotgun (WGS) entry which is preliminary data.</text>
</comment>
<dbReference type="InterPro" id="IPR013154">
    <property type="entry name" value="ADH-like_N"/>
</dbReference>
<evidence type="ECO:0000259" key="1">
    <source>
        <dbReference type="Pfam" id="PF08240"/>
    </source>
</evidence>
<dbReference type="EMBL" id="JBHFEH010000098">
    <property type="protein sequence ID" value="KAL2047506.1"/>
    <property type="molecule type" value="Genomic_DNA"/>
</dbReference>
<feature type="domain" description="Alcohol dehydrogenase-like N-terminal" evidence="1">
    <location>
        <begin position="38"/>
        <end position="134"/>
    </location>
</feature>
<dbReference type="Gene3D" id="3.90.180.10">
    <property type="entry name" value="Medium-chain alcohol dehydrogenases, catalytic domain"/>
    <property type="match status" value="1"/>
</dbReference>
<evidence type="ECO:0000313" key="3">
    <source>
        <dbReference type="Proteomes" id="UP001590951"/>
    </source>
</evidence>
<dbReference type="SUPFAM" id="SSF50129">
    <property type="entry name" value="GroES-like"/>
    <property type="match status" value="1"/>
</dbReference>
<reference evidence="2 3" key="1">
    <citation type="submission" date="2024-09" db="EMBL/GenBank/DDBJ databases">
        <title>Rethinking Asexuality: The Enigmatic Case of Functional Sexual Genes in Lepraria (Stereocaulaceae).</title>
        <authorList>
            <person name="Doellman M."/>
            <person name="Sun Y."/>
            <person name="Barcenas-Pena A."/>
            <person name="Lumbsch H.T."/>
            <person name="Grewe F."/>
        </authorList>
    </citation>
    <scope>NUCLEOTIDE SEQUENCE [LARGE SCALE GENOMIC DNA]</scope>
    <source>
        <strain evidence="2 3">Grewe 0041</strain>
    </source>
</reference>
<name>A0ABR4ART7_9LECA</name>
<sequence>MPSAWQIHNAKSTNWRSTDALENLHLNTNVPKPSHLEPKTALVLIRAAAINARDMMVVTHDPIYPGKHMEELSLCADGAGEVEAVGEGSEWKFGERVILRPNAWDTEQSQPSMEPMRGKGAGHEQGTLKQYAVLVRAHEVF</sequence>
<organism evidence="2 3">
    <name type="scientific">Lepraria finkii</name>
    <dbReference type="NCBI Taxonomy" id="1340010"/>
    <lineage>
        <taxon>Eukaryota</taxon>
        <taxon>Fungi</taxon>
        <taxon>Dikarya</taxon>
        <taxon>Ascomycota</taxon>
        <taxon>Pezizomycotina</taxon>
        <taxon>Lecanoromycetes</taxon>
        <taxon>OSLEUM clade</taxon>
        <taxon>Lecanoromycetidae</taxon>
        <taxon>Lecanorales</taxon>
        <taxon>Lecanorineae</taxon>
        <taxon>Stereocaulaceae</taxon>
        <taxon>Lepraria</taxon>
    </lineage>
</organism>
<dbReference type="Proteomes" id="UP001590951">
    <property type="component" value="Unassembled WGS sequence"/>
</dbReference>
<dbReference type="Pfam" id="PF08240">
    <property type="entry name" value="ADH_N"/>
    <property type="match status" value="1"/>
</dbReference>
<dbReference type="PANTHER" id="PTHR45033">
    <property type="match status" value="1"/>
</dbReference>
<dbReference type="InterPro" id="IPR052711">
    <property type="entry name" value="Zinc_ADH-like"/>
</dbReference>
<evidence type="ECO:0000313" key="2">
    <source>
        <dbReference type="EMBL" id="KAL2047506.1"/>
    </source>
</evidence>
<protein>
    <recommendedName>
        <fullName evidence="1">Alcohol dehydrogenase-like N-terminal domain-containing protein</fullName>
    </recommendedName>
</protein>
<keyword evidence="3" id="KW-1185">Reference proteome</keyword>
<proteinExistence type="predicted"/>
<accession>A0ABR4ART7</accession>
<dbReference type="PANTHER" id="PTHR45033:SF2">
    <property type="entry name" value="ZINC-TYPE ALCOHOL DEHYDROGENASE-LIKE PROTEIN C1773.06C"/>
    <property type="match status" value="1"/>
</dbReference>